<evidence type="ECO:0000256" key="5">
    <source>
        <dbReference type="SAM" id="MobiDB-lite"/>
    </source>
</evidence>
<comment type="caution">
    <text evidence="7">The sequence shown here is derived from an EMBL/GenBank/DDBJ whole genome shotgun (WGS) entry which is preliminary data.</text>
</comment>
<feature type="region of interest" description="Disordered" evidence="5">
    <location>
        <begin position="1"/>
        <end position="24"/>
    </location>
</feature>
<sequence>MPESRPNDEETPLLTSFQSGDHTPRPKAASLIIPIALVARLAILLPSTTNFHVFQQFICRQWYFSNAPDRVPPDGRMPQELCMLPSIQHNYAMLLVAMGIVDGIIAMAAYPSLGFFASLFGRKPAILAVLTAGLASEVAMILSNSFDFKFELPFLAVWLITTALSQVPVVVFTTNMYLVDLVSADARTAALSGLWGWASLGGALSFTIGGTITTHSNNVLPVYFASAAIWAMALLYMAFVVPESFTRAKREELRRQRETRARETALANPEATRPRAIVSKLTVIFEPLQQLKSRRDPITGKNNYRLLYCAIHIFFAEIGGHYALSTLLIILTALFDYTPQDVGYFLTTLNLSNVFILTVMIPIIVKVFRPHYERGRPEVEVDTQVVTAATDRLNVHLVIVSWIIEAFAYILLSYMKTKTTQLAAIILVGCSAGRAPVLRSLVVASVHPLKQGETLAAIEMVGSVGTFISPLVLGSILTATISTWPQLVFCVQAIIVISAALILFLVREGDRYQGEEPPTTSL</sequence>
<evidence type="ECO:0000256" key="1">
    <source>
        <dbReference type="ARBA" id="ARBA00004141"/>
    </source>
</evidence>
<feature type="transmembrane region" description="Helical" evidence="6">
    <location>
        <begin position="125"/>
        <end position="143"/>
    </location>
</feature>
<dbReference type="Proteomes" id="UP000620124">
    <property type="component" value="Unassembled WGS sequence"/>
</dbReference>
<dbReference type="Gene3D" id="1.20.1250.20">
    <property type="entry name" value="MFS general substrate transporter like domains"/>
    <property type="match status" value="1"/>
</dbReference>
<keyword evidence="2 6" id="KW-0812">Transmembrane</keyword>
<feature type="transmembrane region" description="Helical" evidence="6">
    <location>
        <begin position="483"/>
        <end position="506"/>
    </location>
</feature>
<gene>
    <name evidence="7" type="ORF">MVEN_01606600</name>
</gene>
<feature type="transmembrane region" description="Helical" evidence="6">
    <location>
        <begin position="190"/>
        <end position="208"/>
    </location>
</feature>
<feature type="transmembrane region" description="Helical" evidence="6">
    <location>
        <begin position="220"/>
        <end position="241"/>
    </location>
</feature>
<feature type="transmembrane region" description="Helical" evidence="6">
    <location>
        <begin position="306"/>
        <end position="331"/>
    </location>
</feature>
<evidence type="ECO:0000313" key="8">
    <source>
        <dbReference type="Proteomes" id="UP000620124"/>
    </source>
</evidence>
<keyword evidence="8" id="KW-1185">Reference proteome</keyword>
<dbReference type="InterPro" id="IPR036259">
    <property type="entry name" value="MFS_trans_sf"/>
</dbReference>
<evidence type="ECO:0000256" key="6">
    <source>
        <dbReference type="SAM" id="Phobius"/>
    </source>
</evidence>
<organism evidence="7 8">
    <name type="scientific">Mycena venus</name>
    <dbReference type="NCBI Taxonomy" id="2733690"/>
    <lineage>
        <taxon>Eukaryota</taxon>
        <taxon>Fungi</taxon>
        <taxon>Dikarya</taxon>
        <taxon>Basidiomycota</taxon>
        <taxon>Agaricomycotina</taxon>
        <taxon>Agaricomycetes</taxon>
        <taxon>Agaricomycetidae</taxon>
        <taxon>Agaricales</taxon>
        <taxon>Marasmiineae</taxon>
        <taxon>Mycenaceae</taxon>
        <taxon>Mycena</taxon>
    </lineage>
</organism>
<dbReference type="InterPro" id="IPR011701">
    <property type="entry name" value="MFS"/>
</dbReference>
<dbReference type="SUPFAM" id="SSF103473">
    <property type="entry name" value="MFS general substrate transporter"/>
    <property type="match status" value="1"/>
</dbReference>
<protein>
    <submittedName>
        <fullName evidence="7">MFS general substrate transporter</fullName>
    </submittedName>
</protein>
<dbReference type="GO" id="GO:0022857">
    <property type="term" value="F:transmembrane transporter activity"/>
    <property type="evidence" value="ECO:0007669"/>
    <property type="project" value="InterPro"/>
</dbReference>
<dbReference type="EMBL" id="JACAZI010000013">
    <property type="protein sequence ID" value="KAF7345849.1"/>
    <property type="molecule type" value="Genomic_DNA"/>
</dbReference>
<evidence type="ECO:0000256" key="2">
    <source>
        <dbReference type="ARBA" id="ARBA00022692"/>
    </source>
</evidence>
<dbReference type="Pfam" id="PF07690">
    <property type="entry name" value="MFS_1"/>
    <property type="match status" value="1"/>
</dbReference>
<dbReference type="AlphaFoldDB" id="A0A8H7CPX6"/>
<evidence type="ECO:0000256" key="3">
    <source>
        <dbReference type="ARBA" id="ARBA00022989"/>
    </source>
</evidence>
<dbReference type="PANTHER" id="PTHR23507:SF1">
    <property type="entry name" value="FI18259P1-RELATED"/>
    <property type="match status" value="1"/>
</dbReference>
<proteinExistence type="predicted"/>
<accession>A0A8H7CPX6</accession>
<keyword evidence="3 6" id="KW-1133">Transmembrane helix</keyword>
<keyword evidence="4 6" id="KW-0472">Membrane</keyword>
<feature type="transmembrane region" description="Helical" evidence="6">
    <location>
        <begin position="91"/>
        <end position="113"/>
    </location>
</feature>
<dbReference type="OrthoDB" id="3026777at2759"/>
<name>A0A8H7CPX6_9AGAR</name>
<feature type="transmembrane region" description="Helical" evidence="6">
    <location>
        <begin position="454"/>
        <end position="477"/>
    </location>
</feature>
<dbReference type="GO" id="GO:0016020">
    <property type="term" value="C:membrane"/>
    <property type="evidence" value="ECO:0007669"/>
    <property type="project" value="UniProtKB-SubCell"/>
</dbReference>
<feature type="transmembrane region" description="Helical" evidence="6">
    <location>
        <begin position="343"/>
        <end position="365"/>
    </location>
</feature>
<evidence type="ECO:0000256" key="4">
    <source>
        <dbReference type="ARBA" id="ARBA00023136"/>
    </source>
</evidence>
<feature type="transmembrane region" description="Helical" evidence="6">
    <location>
        <begin position="393"/>
        <end position="415"/>
    </location>
</feature>
<reference evidence="7" key="1">
    <citation type="submission" date="2020-05" db="EMBL/GenBank/DDBJ databases">
        <title>Mycena genomes resolve the evolution of fungal bioluminescence.</title>
        <authorList>
            <person name="Tsai I.J."/>
        </authorList>
    </citation>
    <scope>NUCLEOTIDE SEQUENCE</scope>
    <source>
        <strain evidence="7">CCC161011</strain>
    </source>
</reference>
<evidence type="ECO:0000313" key="7">
    <source>
        <dbReference type="EMBL" id="KAF7345849.1"/>
    </source>
</evidence>
<dbReference type="PANTHER" id="PTHR23507">
    <property type="entry name" value="ZGC:174356"/>
    <property type="match status" value="1"/>
</dbReference>
<feature type="transmembrane region" description="Helical" evidence="6">
    <location>
        <begin position="155"/>
        <end position="178"/>
    </location>
</feature>
<comment type="subcellular location">
    <subcellularLocation>
        <location evidence="1">Membrane</location>
        <topology evidence="1">Multi-pass membrane protein</topology>
    </subcellularLocation>
</comment>